<organism evidence="1 2">
    <name type="scientific">Bacillus solimangrovi</name>
    <dbReference type="NCBI Taxonomy" id="1305675"/>
    <lineage>
        <taxon>Bacteria</taxon>
        <taxon>Bacillati</taxon>
        <taxon>Bacillota</taxon>
        <taxon>Bacilli</taxon>
        <taxon>Bacillales</taxon>
        <taxon>Bacillaceae</taxon>
        <taxon>Bacillus</taxon>
    </lineage>
</organism>
<evidence type="ECO:0000313" key="1">
    <source>
        <dbReference type="EMBL" id="OEH94229.1"/>
    </source>
</evidence>
<protein>
    <recommendedName>
        <fullName evidence="3">DUF3993 domain-containing protein</fullName>
    </recommendedName>
</protein>
<name>A0A1E5LJF5_9BACI</name>
<reference evidence="1 2" key="1">
    <citation type="submission" date="2016-08" db="EMBL/GenBank/DDBJ databases">
        <title>Genome of Bacillus solimangrovi GH2-4.</title>
        <authorList>
            <person name="Lim S."/>
            <person name="Kim B.-C."/>
        </authorList>
    </citation>
    <scope>NUCLEOTIDE SEQUENCE [LARGE SCALE GENOMIC DNA]</scope>
    <source>
        <strain evidence="1 2">GH2-4</strain>
    </source>
</reference>
<dbReference type="RefSeq" id="WP_069715792.1">
    <property type="nucleotide sequence ID" value="NZ_MJEH01000004.1"/>
</dbReference>
<proteinExistence type="predicted"/>
<dbReference type="Pfam" id="PF13158">
    <property type="entry name" value="DUF3993"/>
    <property type="match status" value="1"/>
</dbReference>
<comment type="caution">
    <text evidence="1">The sequence shown here is derived from an EMBL/GenBank/DDBJ whole genome shotgun (WGS) entry which is preliminary data.</text>
</comment>
<gene>
    <name evidence="1" type="ORF">BFG57_09270</name>
</gene>
<dbReference type="EMBL" id="MJEH01000004">
    <property type="protein sequence ID" value="OEH94229.1"/>
    <property type="molecule type" value="Genomic_DNA"/>
</dbReference>
<dbReference type="InterPro" id="IPR025056">
    <property type="entry name" value="DUF3993"/>
</dbReference>
<dbReference type="Proteomes" id="UP000095209">
    <property type="component" value="Unassembled WGS sequence"/>
</dbReference>
<dbReference type="OrthoDB" id="2680601at2"/>
<keyword evidence="2" id="KW-1185">Reference proteome</keyword>
<accession>A0A1E5LJF5</accession>
<evidence type="ECO:0008006" key="3">
    <source>
        <dbReference type="Google" id="ProtNLM"/>
    </source>
</evidence>
<evidence type="ECO:0000313" key="2">
    <source>
        <dbReference type="Proteomes" id="UP000095209"/>
    </source>
</evidence>
<dbReference type="AlphaFoldDB" id="A0A1E5LJF5"/>
<sequence length="162" mass="18949">MRQLFLGFLCIVAILSGQSVIHALPSEQINSDDIQTFLQQANESQIRLHDEYRSKKEIESLLAPYFTNDYTKQFMEYHTFEFEEGWIALGTDMMALYVPNFNFEENTMVKQTEDQILIYHFVPARSDGPTTWLDHYEGLIIKKLEDGLRIAEYVISEDEPQI</sequence>